<evidence type="ECO:0000313" key="1">
    <source>
        <dbReference type="EMBL" id="CAF23470.1"/>
    </source>
</evidence>
<keyword evidence="2" id="KW-1185">Reference proteome</keyword>
<dbReference type="OrthoDB" id="21723at2"/>
<sequence length="152" mass="17057">MVSSQFESILKEFELFFNCSLKADENESCLIQMGIGVNIQIELNREGKLLIGCRIATLPLGRFLHEVVKEALKANDFYPPSSGIFGFSHKSSNLILYTLIDPYQLDQNKIESILSPFVAKAKIWSDALNQGNVPYITEITNTPPAPPFGYQR</sequence>
<dbReference type="Gene3D" id="3.30.1460.10">
    <property type="match status" value="1"/>
</dbReference>
<accession>Q6MD79</accession>
<evidence type="ECO:0000313" key="2">
    <source>
        <dbReference type="Proteomes" id="UP000000529"/>
    </source>
</evidence>
<dbReference type="STRING" id="264201.pc0746"/>
<dbReference type="eggNOG" id="ENOG5033W23">
    <property type="taxonomic scope" value="Bacteria"/>
</dbReference>
<dbReference type="HOGENOM" id="CLU_143536_0_0_0"/>
<dbReference type="AlphaFoldDB" id="Q6MD79"/>
<dbReference type="CDD" id="cd17028">
    <property type="entry name" value="T3SC_IA_SycE_Scc1-like"/>
    <property type="match status" value="1"/>
</dbReference>
<dbReference type="SUPFAM" id="SSF69635">
    <property type="entry name" value="Type III secretory system chaperone-like"/>
    <property type="match status" value="1"/>
</dbReference>
<evidence type="ECO:0008006" key="3">
    <source>
        <dbReference type="Google" id="ProtNLM"/>
    </source>
</evidence>
<gene>
    <name evidence="1" type="ORF">PC_RS03585</name>
</gene>
<reference evidence="1 2" key="1">
    <citation type="journal article" date="2004" name="Science">
        <title>Illuminating the evolutionary history of chlamydiae.</title>
        <authorList>
            <person name="Horn M."/>
            <person name="Collingro A."/>
            <person name="Schmitz-Esser S."/>
            <person name="Beier C.L."/>
            <person name="Purkhold U."/>
            <person name="Fartmann B."/>
            <person name="Brandt P."/>
            <person name="Nyakatura G.J."/>
            <person name="Droege M."/>
            <person name="Frishman D."/>
            <person name="Rattei T."/>
            <person name="Mewes H."/>
            <person name="Wagner M."/>
        </authorList>
    </citation>
    <scope>NUCLEOTIDE SEQUENCE [LARGE SCALE GENOMIC DNA]</scope>
    <source>
        <strain evidence="1 2">UWE25</strain>
    </source>
</reference>
<dbReference type="Pfam" id="PF05932">
    <property type="entry name" value="CesT"/>
    <property type="match status" value="1"/>
</dbReference>
<proteinExistence type="predicted"/>
<dbReference type="Proteomes" id="UP000000529">
    <property type="component" value="Chromosome"/>
</dbReference>
<dbReference type="InterPro" id="IPR010261">
    <property type="entry name" value="Tir_chaperone"/>
</dbReference>
<dbReference type="KEGG" id="pcu:PC_RS03585"/>
<dbReference type="GO" id="GO:0030254">
    <property type="term" value="P:protein secretion by the type III secretion system"/>
    <property type="evidence" value="ECO:0007669"/>
    <property type="project" value="InterPro"/>
</dbReference>
<protein>
    <recommendedName>
        <fullName evidence="3">Type III secretion chaperone SycE</fullName>
    </recommendedName>
</protein>
<name>Q6MD79_PARUW</name>
<dbReference type="RefSeq" id="WP_011175296.1">
    <property type="nucleotide sequence ID" value="NC_005861.2"/>
</dbReference>
<organism evidence="1 2">
    <name type="scientific">Protochlamydia amoebophila (strain UWE25)</name>
    <dbReference type="NCBI Taxonomy" id="264201"/>
    <lineage>
        <taxon>Bacteria</taxon>
        <taxon>Pseudomonadati</taxon>
        <taxon>Chlamydiota</taxon>
        <taxon>Chlamydiia</taxon>
        <taxon>Parachlamydiales</taxon>
        <taxon>Parachlamydiaceae</taxon>
        <taxon>Candidatus Protochlamydia</taxon>
    </lineage>
</organism>
<dbReference type="EMBL" id="BX908798">
    <property type="protein sequence ID" value="CAF23470.1"/>
    <property type="molecule type" value="Genomic_DNA"/>
</dbReference>